<accession>A0ABN0ZWY4</accession>
<comment type="caution">
    <text evidence="1">The sequence shown here is derived from an EMBL/GenBank/DDBJ whole genome shotgun (WGS) entry which is preliminary data.</text>
</comment>
<dbReference type="EMBL" id="BAAACZ010000011">
    <property type="protein sequence ID" value="GAA0461781.1"/>
    <property type="molecule type" value="Genomic_DNA"/>
</dbReference>
<organism evidence="1 2">
    <name type="scientific">Alkalibacillus silvisoli</name>
    <dbReference type="NCBI Taxonomy" id="392823"/>
    <lineage>
        <taxon>Bacteria</taxon>
        <taxon>Bacillati</taxon>
        <taxon>Bacillota</taxon>
        <taxon>Bacilli</taxon>
        <taxon>Bacillales</taxon>
        <taxon>Bacillaceae</taxon>
        <taxon>Alkalibacillus</taxon>
    </lineage>
</organism>
<sequence>MNILFIGDIVGRPGRTALESQLSNLKKQHNADLTIVNGENAAHGKGITKKIYQQILDWGADMVTLGNHAWDKREIFDFIDEVSNLVRPANYPEGTPGTGLQFIKIGNKKVAVINIQGRTFMTPIDDPFTIVDGLIERAKKETDIIFVDFHAEATSEKQAMGWYLDGKASVVVGTHTHIQTSDERILPNKTAYITDVGMTGPYNSILGVEKEAVIRKFKTGLPVRFDIPETDQTVLSGVVVKVDSKTGEAKQIKRILINDDHLNFE</sequence>
<gene>
    <name evidence="1" type="primary">ymdB</name>
    <name evidence="1" type="ORF">GCM10008935_16570</name>
</gene>
<reference evidence="1 2" key="1">
    <citation type="journal article" date="2019" name="Int. J. Syst. Evol. Microbiol.">
        <title>The Global Catalogue of Microorganisms (GCM) 10K type strain sequencing project: providing services to taxonomists for standard genome sequencing and annotation.</title>
        <authorList>
            <consortium name="The Broad Institute Genomics Platform"/>
            <consortium name="The Broad Institute Genome Sequencing Center for Infectious Disease"/>
            <person name="Wu L."/>
            <person name="Ma J."/>
        </authorList>
    </citation>
    <scope>NUCLEOTIDE SEQUENCE [LARGE SCALE GENOMIC DNA]</scope>
    <source>
        <strain evidence="1 2">JCM 14193</strain>
    </source>
</reference>
<evidence type="ECO:0000313" key="1">
    <source>
        <dbReference type="EMBL" id="GAA0461781.1"/>
    </source>
</evidence>
<dbReference type="PIRSF" id="PIRSF004789">
    <property type="entry name" value="DR1281"/>
    <property type="match status" value="1"/>
</dbReference>
<dbReference type="InterPro" id="IPR005235">
    <property type="entry name" value="YmdB-like"/>
</dbReference>
<dbReference type="CDD" id="cd07382">
    <property type="entry name" value="MPP_DR1281"/>
    <property type="match status" value="1"/>
</dbReference>
<proteinExistence type="predicted"/>
<dbReference type="NCBIfam" id="TIGR00282">
    <property type="entry name" value="TIGR00282 family metallophosphoesterase"/>
    <property type="match status" value="1"/>
</dbReference>
<evidence type="ECO:0000313" key="2">
    <source>
        <dbReference type="Proteomes" id="UP001500740"/>
    </source>
</evidence>
<keyword evidence="2" id="KW-1185">Reference proteome</keyword>
<dbReference type="Proteomes" id="UP001500740">
    <property type="component" value="Unassembled WGS sequence"/>
</dbReference>
<dbReference type="PANTHER" id="PTHR36303:SF1">
    <property type="entry name" value="2',3'-CYCLIC-NUCLEOTIDE 2'-PHOSPHODIESTERASE"/>
    <property type="match status" value="1"/>
</dbReference>
<protein>
    <submittedName>
        <fullName evidence="1">2',3'-cyclic-nucleotide 2'-phosphodiesterase</fullName>
    </submittedName>
</protein>
<dbReference type="PANTHER" id="PTHR36303">
    <property type="entry name" value="2',3'-CYCLIC-NUCLEOTIDE 2'-PHOSPHODIESTERASE"/>
    <property type="match status" value="1"/>
</dbReference>
<dbReference type="Gene3D" id="3.60.21.10">
    <property type="match status" value="1"/>
</dbReference>
<name>A0ABN0ZWY4_9BACI</name>
<dbReference type="SUPFAM" id="SSF56300">
    <property type="entry name" value="Metallo-dependent phosphatases"/>
    <property type="match status" value="1"/>
</dbReference>
<dbReference type="InterPro" id="IPR029052">
    <property type="entry name" value="Metallo-depent_PP-like"/>
</dbReference>
<dbReference type="RefSeq" id="WP_343783057.1">
    <property type="nucleotide sequence ID" value="NZ_BAAACZ010000011.1"/>
</dbReference>
<dbReference type="Pfam" id="PF13277">
    <property type="entry name" value="YmdB"/>
    <property type="match status" value="1"/>
</dbReference>